<evidence type="ECO:0000313" key="2">
    <source>
        <dbReference type="EMBL" id="EGT47449.1"/>
    </source>
</evidence>
<dbReference type="Pfam" id="PF12796">
    <property type="entry name" value="Ank_2"/>
    <property type="match status" value="1"/>
</dbReference>
<dbReference type="Proteomes" id="UP000008068">
    <property type="component" value="Unassembled WGS sequence"/>
</dbReference>
<reference evidence="3" key="1">
    <citation type="submission" date="2011-07" db="EMBL/GenBank/DDBJ databases">
        <authorList>
            <consortium name="Caenorhabditis brenneri Sequencing and Analysis Consortium"/>
            <person name="Wilson R.K."/>
        </authorList>
    </citation>
    <scope>NUCLEOTIDE SEQUENCE [LARGE SCALE GENOMIC DNA]</scope>
    <source>
        <strain evidence="3">PB2801</strain>
    </source>
</reference>
<organism evidence="3">
    <name type="scientific">Caenorhabditis brenneri</name>
    <name type="common">Nematode worm</name>
    <dbReference type="NCBI Taxonomy" id="135651"/>
    <lineage>
        <taxon>Eukaryota</taxon>
        <taxon>Metazoa</taxon>
        <taxon>Ecdysozoa</taxon>
        <taxon>Nematoda</taxon>
        <taxon>Chromadorea</taxon>
        <taxon>Rhabditida</taxon>
        <taxon>Rhabditina</taxon>
        <taxon>Rhabditomorpha</taxon>
        <taxon>Rhabditoidea</taxon>
        <taxon>Rhabditidae</taxon>
        <taxon>Peloderinae</taxon>
        <taxon>Caenorhabditis</taxon>
    </lineage>
</organism>
<dbReference type="Gene3D" id="1.25.40.20">
    <property type="entry name" value="Ankyrin repeat-containing domain"/>
    <property type="match status" value="1"/>
</dbReference>
<accession>G0MYG9</accession>
<feature type="repeat" description="ANK" evidence="1">
    <location>
        <begin position="297"/>
        <end position="329"/>
    </location>
</feature>
<sequence length="339" mass="39031">MNGEHQEQNVINQRREALIEDLIEMISGRQVGDVKNILRGIHEQEGLSLIKDFRLLHGICLGYVSVRHEADDHIGIHDSLREECYDLISFACDLFEKSEHPITMVRYEDEDRRSYSLLDVAILTRNHHLIRELFRRADDGTYYSNTDEDEIPLSNCVQDSIDNYVFRIEEDRTLLREERVYMEKMYTLTITQQEIEDPPTNGSNKAASFISRVLRSKVLHQKMTEVAVIEDNSTKEVLNARISMIISSLHTKFGVHPSHILDSDNNSFLHLSIAYENVAATRALLEAKVSVDRDNSQRNTPLDNAVAVGNQEIFEMLCHRGADIVWVENPTNRELVPKE</sequence>
<keyword evidence="1" id="KW-0040">ANK repeat</keyword>
<dbReference type="InParanoid" id="G0MYG9"/>
<dbReference type="PROSITE" id="PS50088">
    <property type="entry name" value="ANK_REPEAT"/>
    <property type="match status" value="1"/>
</dbReference>
<gene>
    <name evidence="2" type="ORF">CAEBREN_08338</name>
</gene>
<dbReference type="SUPFAM" id="SSF48403">
    <property type="entry name" value="Ankyrin repeat"/>
    <property type="match status" value="1"/>
</dbReference>
<dbReference type="SMART" id="SM00248">
    <property type="entry name" value="ANK"/>
    <property type="match status" value="3"/>
</dbReference>
<dbReference type="InterPro" id="IPR036770">
    <property type="entry name" value="Ankyrin_rpt-contain_sf"/>
</dbReference>
<proteinExistence type="predicted"/>
<dbReference type="InterPro" id="IPR002110">
    <property type="entry name" value="Ankyrin_rpt"/>
</dbReference>
<dbReference type="PROSITE" id="PS50297">
    <property type="entry name" value="ANK_REP_REGION"/>
    <property type="match status" value="1"/>
</dbReference>
<keyword evidence="3" id="KW-1185">Reference proteome</keyword>
<dbReference type="HOGENOM" id="CLU_819473_0_0_1"/>
<evidence type="ECO:0000256" key="1">
    <source>
        <dbReference type="PROSITE-ProRule" id="PRU00023"/>
    </source>
</evidence>
<name>G0MYG9_CAEBE</name>
<protein>
    <submittedName>
        <fullName evidence="2">Uncharacterized protein</fullName>
    </submittedName>
</protein>
<evidence type="ECO:0000313" key="3">
    <source>
        <dbReference type="Proteomes" id="UP000008068"/>
    </source>
</evidence>
<dbReference type="EMBL" id="GL379820">
    <property type="protein sequence ID" value="EGT47449.1"/>
    <property type="molecule type" value="Genomic_DNA"/>
</dbReference>
<dbReference type="AlphaFoldDB" id="G0MYG9"/>